<reference evidence="1 2" key="1">
    <citation type="submission" date="2015-07" db="EMBL/GenBank/DDBJ databases">
        <title>Draft Genome Sequence of Komagataeibacter intermedius Strain AF2, Isolated from Kombucha Tea.</title>
        <authorList>
            <person name="Santos R.A."/>
            <person name="Berretta A.A."/>
            <person name="Barud H.S."/>
            <person name="Ribeiro S.J."/>
            <person name="Gonzalez-Garcia L.N."/>
            <person name="Zucchi T.D."/>
            <person name="Goldman G.H."/>
            <person name="Riano-Pachon D.M."/>
        </authorList>
    </citation>
    <scope>NUCLEOTIDE SEQUENCE [LARGE SCALE GENOMIC DNA]</scope>
    <source>
        <strain evidence="1 2">AF2</strain>
    </source>
</reference>
<proteinExistence type="predicted"/>
<evidence type="ECO:0000313" key="2">
    <source>
        <dbReference type="Proteomes" id="UP000031553"/>
    </source>
</evidence>
<protein>
    <submittedName>
        <fullName evidence="1">Uncharacterized protein</fullName>
    </submittedName>
</protein>
<evidence type="ECO:0000313" key="1">
    <source>
        <dbReference type="EMBL" id="KPH88338.1"/>
    </source>
</evidence>
<sequence>MRNVDKRRSVSCDFFKKSHTSDYSFHRIIVDTKLPVGSSKRNCKMM</sequence>
<comment type="caution">
    <text evidence="1">The sequence shown here is derived from an EMBL/GenBank/DDBJ whole genome shotgun (WGS) entry which is preliminary data.</text>
</comment>
<name>A0A0N1FCZ8_9PROT</name>
<organism evidence="1 2">
    <name type="scientific">Komagataeibacter intermedius AF2</name>
    <dbReference type="NCBI Taxonomy" id="1458464"/>
    <lineage>
        <taxon>Bacteria</taxon>
        <taxon>Pseudomonadati</taxon>
        <taxon>Pseudomonadota</taxon>
        <taxon>Alphaproteobacteria</taxon>
        <taxon>Acetobacterales</taxon>
        <taxon>Acetobacteraceae</taxon>
        <taxon>Komagataeibacter</taxon>
    </lineage>
</organism>
<dbReference type="AlphaFoldDB" id="A0A0N1FCZ8"/>
<dbReference type="EMBL" id="JUFX02000045">
    <property type="protein sequence ID" value="KPH88338.1"/>
    <property type="molecule type" value="Genomic_DNA"/>
</dbReference>
<accession>A0A0N1FCZ8</accession>
<gene>
    <name evidence="1" type="ORF">GLUCOINTEAF2_0203876</name>
</gene>
<dbReference type="Proteomes" id="UP000031553">
    <property type="component" value="Unassembled WGS sequence"/>
</dbReference>